<dbReference type="AlphaFoldDB" id="G8XHV2"/>
<dbReference type="KEGG" id="scy:SCATT_p07740"/>
<accession>G8XHV2</accession>
<gene>
    <name evidence="2" type="ordered locus">SCATT_p07740</name>
</gene>
<dbReference type="EMBL" id="CP003229">
    <property type="protein sequence ID" value="AEW98967.1"/>
    <property type="molecule type" value="Genomic_DNA"/>
</dbReference>
<evidence type="ECO:0000256" key="1">
    <source>
        <dbReference type="SAM" id="MobiDB-lite"/>
    </source>
</evidence>
<reference evidence="3" key="1">
    <citation type="submission" date="2011-12" db="EMBL/GenBank/DDBJ databases">
        <title>Complete genome sequence of Streptomyces cattleya strain DSM 46488.</title>
        <authorList>
            <person name="Ou H.-Y."/>
            <person name="Li P."/>
            <person name="Zhao C."/>
            <person name="O'Hagan D."/>
            <person name="Deng Z."/>
        </authorList>
    </citation>
    <scope>NUCLEOTIDE SEQUENCE [LARGE SCALE GENOMIC DNA]</scope>
    <source>
        <strain evidence="3">ATCC 35852 / DSM 46488 / JCM 4925 / NBRC 14057 / NRRL 8057</strain>
        <plasmid evidence="3">Plasmid pSCATT</plasmid>
    </source>
</reference>
<organism evidence="2 3">
    <name type="scientific">Streptantibioticus cattleyicolor (strain ATCC 35852 / DSM 46488 / JCM 4925 / NBRC 14057 / NRRL 8057)</name>
    <name type="common">Streptomyces cattleya</name>
    <dbReference type="NCBI Taxonomy" id="1003195"/>
    <lineage>
        <taxon>Bacteria</taxon>
        <taxon>Bacillati</taxon>
        <taxon>Actinomycetota</taxon>
        <taxon>Actinomycetes</taxon>
        <taxon>Kitasatosporales</taxon>
        <taxon>Streptomycetaceae</taxon>
        <taxon>Streptantibioticus</taxon>
    </lineage>
</organism>
<keyword evidence="3" id="KW-1185">Reference proteome</keyword>
<name>G8XHV2_STREN</name>
<protein>
    <submittedName>
        <fullName evidence="2">Uncharacterized protein</fullName>
    </submittedName>
</protein>
<keyword evidence="2" id="KW-0614">Plasmid</keyword>
<evidence type="ECO:0000313" key="2">
    <source>
        <dbReference type="EMBL" id="AEW98967.1"/>
    </source>
</evidence>
<evidence type="ECO:0000313" key="3">
    <source>
        <dbReference type="Proteomes" id="UP000007842"/>
    </source>
</evidence>
<dbReference type="Proteomes" id="UP000007842">
    <property type="component" value="Plasmid pSCATT"/>
</dbReference>
<sequence length="87" mass="9887">MPVVHLPPLLPGNALANRRYQLLARSRYLLRRSLRARAQERQSTLLKQQIRPRPTAPRPRCRHAVIRLRPPDGAVTLAACLHPGFPS</sequence>
<feature type="region of interest" description="Disordered" evidence="1">
    <location>
        <begin position="40"/>
        <end position="59"/>
    </location>
</feature>
<dbReference type="PATRIC" id="fig|1003195.29.peg.6569"/>
<dbReference type="HOGENOM" id="CLU_2481887_0_0_11"/>
<proteinExistence type="predicted"/>
<geneLocation type="plasmid" evidence="2 3">
    <name>pSCATT</name>
</geneLocation>